<name>A0A3R5XWA5_9BACT</name>
<dbReference type="Pfam" id="PF02613">
    <property type="entry name" value="Nitrate_red_del"/>
    <property type="match status" value="1"/>
</dbReference>
<sequence>MSNTAEYTDISINRSNMFSFLARLYKVEADESLIKSIIELPEMEEGTAEFIEGIKAMKSCLTGSRTDIVTELAVDYACVFLGAGKAETELSAYPYQSVYTSPKKLLMQDARDKVLAVYRKFGLDRSERYNEPEDHIFFELEFMSELCKRLYESEIKKEHAESLSLLKAQKAFITEHLLKWVPAFCRDVEKIAATGFYKGAAKVTSAYLHMDLAVTEELISDCTAGR</sequence>
<dbReference type="InterPro" id="IPR050289">
    <property type="entry name" value="TorD/DmsD_chaperones"/>
</dbReference>
<evidence type="ECO:0000313" key="2">
    <source>
        <dbReference type="EMBL" id="QAR32671.1"/>
    </source>
</evidence>
<dbReference type="AlphaFoldDB" id="A0A3R5XWA5"/>
<dbReference type="PANTHER" id="PTHR34227:SF1">
    <property type="entry name" value="DIMETHYL SULFOXIDE REDUCTASE CHAPERONE-RELATED"/>
    <property type="match status" value="1"/>
</dbReference>
<evidence type="ECO:0000256" key="1">
    <source>
        <dbReference type="ARBA" id="ARBA00023186"/>
    </source>
</evidence>
<protein>
    <recommendedName>
        <fullName evidence="4">Molecular chaperone TorD</fullName>
    </recommendedName>
</protein>
<evidence type="ECO:0008006" key="4">
    <source>
        <dbReference type="Google" id="ProtNLM"/>
    </source>
</evidence>
<dbReference type="OrthoDB" id="3172435at2"/>
<dbReference type="KEGG" id="gtl:EP073_04380"/>
<organism evidence="2 3">
    <name type="scientific">Geovibrio thiophilus</name>
    <dbReference type="NCBI Taxonomy" id="139438"/>
    <lineage>
        <taxon>Bacteria</taxon>
        <taxon>Pseudomonadati</taxon>
        <taxon>Deferribacterota</taxon>
        <taxon>Deferribacteres</taxon>
        <taxon>Deferribacterales</taxon>
        <taxon>Geovibrionaceae</taxon>
        <taxon>Geovibrio</taxon>
    </lineage>
</organism>
<dbReference type="InterPro" id="IPR036411">
    <property type="entry name" value="TorD-like_sf"/>
</dbReference>
<evidence type="ECO:0000313" key="3">
    <source>
        <dbReference type="Proteomes" id="UP000287502"/>
    </source>
</evidence>
<gene>
    <name evidence="2" type="ORF">EP073_04380</name>
</gene>
<dbReference type="EMBL" id="CP035108">
    <property type="protein sequence ID" value="QAR32671.1"/>
    <property type="molecule type" value="Genomic_DNA"/>
</dbReference>
<reference evidence="2 3" key="1">
    <citation type="submission" date="2019-01" db="EMBL/GenBank/DDBJ databases">
        <title>Geovibrio thiophilus DSM 11263, complete genome.</title>
        <authorList>
            <person name="Spring S."/>
            <person name="Bunk B."/>
            <person name="Sproer C."/>
        </authorList>
    </citation>
    <scope>NUCLEOTIDE SEQUENCE [LARGE SCALE GENOMIC DNA]</scope>
    <source>
        <strain evidence="2 3">DSM 11263</strain>
    </source>
</reference>
<accession>A0A3R5XWA5</accession>
<keyword evidence="3" id="KW-1185">Reference proteome</keyword>
<dbReference type="InterPro" id="IPR020945">
    <property type="entry name" value="DMSO/NO3_reduct_chaperone"/>
</dbReference>
<proteinExistence type="predicted"/>
<dbReference type="RefSeq" id="WP_128465958.1">
    <property type="nucleotide sequence ID" value="NZ_CP035108.1"/>
</dbReference>
<dbReference type="PANTHER" id="PTHR34227">
    <property type="entry name" value="CHAPERONE PROTEIN YCDY"/>
    <property type="match status" value="1"/>
</dbReference>
<keyword evidence="1" id="KW-0143">Chaperone</keyword>
<dbReference type="SUPFAM" id="SSF89155">
    <property type="entry name" value="TorD-like"/>
    <property type="match status" value="1"/>
</dbReference>
<dbReference type="Gene3D" id="1.10.3480.10">
    <property type="entry name" value="TorD-like"/>
    <property type="match status" value="1"/>
</dbReference>
<dbReference type="Proteomes" id="UP000287502">
    <property type="component" value="Chromosome"/>
</dbReference>